<sequence length="493" mass="54012">MSQELSFDKVSVDKQAVDTLEVDQSPGTANVEPLATPVVYRLYKRRWLGIITLVLFNVVCGMNGQFFGPITTSLNEEWHISLTKINWTSNIVNLVYVPVTFLTVHITKKVGIRKTLLLGGVQLLLANWIRVAAISPKLSPDGRYAILMIAQVFIGFAQGSCQIITVRYSELWFDVRTRVVATMLTNISNPLGGAIGSLVLPQAANVKWAILIGAFVATAVFPAGFLIQEHPPTAPTFAGSTKSPGMKSLLRALFGKEPVESSQYMDRRDRIDFALIFMVFGVFCAATTSWSNFANQVFGPYGYTETRVGLFSATILLAGIVAAITGAPVLGRVFGKRLPWAVRIFLPIISACWIAQIWNVKPNNDGAIFATMAIIGICSFLLLPIGLELGAEVTRNAEGSCGLLWLNVNFINFIWILVEDALRAGPDANPPENMTQALIFNGSTIAATAFVFLLGFRGEQKRREMDIDKLKEAYRDDEAHPGQHSAQVPIPSE</sequence>
<dbReference type="GO" id="GO:0022857">
    <property type="term" value="F:transmembrane transporter activity"/>
    <property type="evidence" value="ECO:0007669"/>
    <property type="project" value="InterPro"/>
</dbReference>
<gene>
    <name evidence="7" type="ORF">PIIN_00568</name>
</gene>
<protein>
    <recommendedName>
        <fullName evidence="9">Major facilitator superfamily (MFS) profile domain-containing protein</fullName>
    </recommendedName>
</protein>
<evidence type="ECO:0000256" key="3">
    <source>
        <dbReference type="ARBA" id="ARBA00022989"/>
    </source>
</evidence>
<dbReference type="OMA" id="TRPGNIF"/>
<feature type="transmembrane region" description="Helical" evidence="6">
    <location>
        <begin position="438"/>
        <end position="456"/>
    </location>
</feature>
<dbReference type="EMBL" id="CAFZ01000006">
    <property type="protein sequence ID" value="CCA66805.1"/>
    <property type="molecule type" value="Genomic_DNA"/>
</dbReference>
<evidence type="ECO:0008006" key="9">
    <source>
        <dbReference type="Google" id="ProtNLM"/>
    </source>
</evidence>
<feature type="transmembrane region" description="Helical" evidence="6">
    <location>
        <begin position="206"/>
        <end position="227"/>
    </location>
</feature>
<evidence type="ECO:0000256" key="6">
    <source>
        <dbReference type="SAM" id="Phobius"/>
    </source>
</evidence>
<feature type="transmembrane region" description="Helical" evidence="6">
    <location>
        <begin position="310"/>
        <end position="330"/>
    </location>
</feature>
<keyword evidence="3 6" id="KW-1133">Transmembrane helix</keyword>
<evidence type="ECO:0000313" key="8">
    <source>
        <dbReference type="Proteomes" id="UP000007148"/>
    </source>
</evidence>
<evidence type="ECO:0000256" key="5">
    <source>
        <dbReference type="SAM" id="MobiDB-lite"/>
    </source>
</evidence>
<dbReference type="PANTHER" id="PTHR10924">
    <property type="entry name" value="MAJOR FACILITATOR SUPERFAMILY PROTEIN-RELATED"/>
    <property type="match status" value="1"/>
</dbReference>
<feature type="transmembrane region" description="Helical" evidence="6">
    <location>
        <begin position="399"/>
        <end position="418"/>
    </location>
</feature>
<evidence type="ECO:0000256" key="1">
    <source>
        <dbReference type="ARBA" id="ARBA00004141"/>
    </source>
</evidence>
<feature type="transmembrane region" description="Helical" evidence="6">
    <location>
        <begin position="87"/>
        <end position="104"/>
    </location>
</feature>
<feature type="transmembrane region" description="Helical" evidence="6">
    <location>
        <begin position="342"/>
        <end position="360"/>
    </location>
</feature>
<feature type="transmembrane region" description="Helical" evidence="6">
    <location>
        <begin position="271"/>
        <end position="290"/>
    </location>
</feature>
<proteinExistence type="predicted"/>
<dbReference type="InterPro" id="IPR049680">
    <property type="entry name" value="FLVCR1-2_SLC49-like"/>
</dbReference>
<feature type="transmembrane region" description="Helical" evidence="6">
    <location>
        <begin position="116"/>
        <end position="133"/>
    </location>
</feature>
<evidence type="ECO:0000256" key="4">
    <source>
        <dbReference type="ARBA" id="ARBA00023136"/>
    </source>
</evidence>
<name>G4T662_SERID</name>
<comment type="caution">
    <text evidence="7">The sequence shown here is derived from an EMBL/GenBank/DDBJ whole genome shotgun (WGS) entry which is preliminary data.</text>
</comment>
<dbReference type="OrthoDB" id="422206at2759"/>
<keyword evidence="2 6" id="KW-0812">Transmembrane</keyword>
<feature type="transmembrane region" description="Helical" evidence="6">
    <location>
        <begin position="145"/>
        <end position="168"/>
    </location>
</feature>
<evidence type="ECO:0000313" key="7">
    <source>
        <dbReference type="EMBL" id="CCA66805.1"/>
    </source>
</evidence>
<keyword evidence="4 6" id="KW-0472">Membrane</keyword>
<dbReference type="eggNOG" id="KOG2563">
    <property type="taxonomic scope" value="Eukaryota"/>
</dbReference>
<dbReference type="PANTHER" id="PTHR10924:SF6">
    <property type="entry name" value="SOLUTE CARRIER FAMILY 49 MEMBER A3"/>
    <property type="match status" value="1"/>
</dbReference>
<dbReference type="GO" id="GO:0016020">
    <property type="term" value="C:membrane"/>
    <property type="evidence" value="ECO:0007669"/>
    <property type="project" value="UniProtKB-SubCell"/>
</dbReference>
<feature type="transmembrane region" description="Helical" evidence="6">
    <location>
        <begin position="47"/>
        <end position="67"/>
    </location>
</feature>
<dbReference type="HOGENOM" id="CLU_023132_2_0_1"/>
<dbReference type="InterPro" id="IPR011701">
    <property type="entry name" value="MFS"/>
</dbReference>
<feature type="transmembrane region" description="Helical" evidence="6">
    <location>
        <begin position="366"/>
        <end position="387"/>
    </location>
</feature>
<feature type="region of interest" description="Disordered" evidence="5">
    <location>
        <begin position="473"/>
        <end position="493"/>
    </location>
</feature>
<dbReference type="Proteomes" id="UP000007148">
    <property type="component" value="Unassembled WGS sequence"/>
</dbReference>
<dbReference type="Gene3D" id="1.20.1250.20">
    <property type="entry name" value="MFS general substrate transporter like domains"/>
    <property type="match status" value="2"/>
</dbReference>
<dbReference type="InParanoid" id="G4T662"/>
<feature type="transmembrane region" description="Helical" evidence="6">
    <location>
        <begin position="180"/>
        <end position="200"/>
    </location>
</feature>
<organism evidence="7 8">
    <name type="scientific">Serendipita indica (strain DSM 11827)</name>
    <name type="common">Root endophyte fungus</name>
    <name type="synonym">Piriformospora indica</name>
    <dbReference type="NCBI Taxonomy" id="1109443"/>
    <lineage>
        <taxon>Eukaryota</taxon>
        <taxon>Fungi</taxon>
        <taxon>Dikarya</taxon>
        <taxon>Basidiomycota</taxon>
        <taxon>Agaricomycotina</taxon>
        <taxon>Agaricomycetes</taxon>
        <taxon>Sebacinales</taxon>
        <taxon>Serendipitaceae</taxon>
        <taxon>Serendipita</taxon>
    </lineage>
</organism>
<accession>G4T662</accession>
<comment type="subcellular location">
    <subcellularLocation>
        <location evidence="1">Membrane</location>
        <topology evidence="1">Multi-pass membrane protein</topology>
    </subcellularLocation>
</comment>
<dbReference type="Pfam" id="PF07690">
    <property type="entry name" value="MFS_1"/>
    <property type="match status" value="1"/>
</dbReference>
<dbReference type="InterPro" id="IPR036259">
    <property type="entry name" value="MFS_trans_sf"/>
</dbReference>
<dbReference type="SUPFAM" id="SSF103473">
    <property type="entry name" value="MFS general substrate transporter"/>
    <property type="match status" value="1"/>
</dbReference>
<keyword evidence="8" id="KW-1185">Reference proteome</keyword>
<reference evidence="7 8" key="1">
    <citation type="journal article" date="2011" name="PLoS Pathog.">
        <title>Endophytic Life Strategies Decoded by Genome and Transcriptome Analyses of the Mutualistic Root Symbiont Piriformospora indica.</title>
        <authorList>
            <person name="Zuccaro A."/>
            <person name="Lahrmann U."/>
            <person name="Guldener U."/>
            <person name="Langen G."/>
            <person name="Pfiffi S."/>
            <person name="Biedenkopf D."/>
            <person name="Wong P."/>
            <person name="Samans B."/>
            <person name="Grimm C."/>
            <person name="Basiewicz M."/>
            <person name="Murat C."/>
            <person name="Martin F."/>
            <person name="Kogel K.H."/>
        </authorList>
    </citation>
    <scope>NUCLEOTIDE SEQUENCE [LARGE SCALE GENOMIC DNA]</scope>
    <source>
        <strain evidence="7 8">DSM 11827</strain>
    </source>
</reference>
<evidence type="ECO:0000256" key="2">
    <source>
        <dbReference type="ARBA" id="ARBA00022692"/>
    </source>
</evidence>
<dbReference type="AlphaFoldDB" id="G4T662"/>